<organism evidence="1">
    <name type="scientific">Pandoravirus quercus</name>
    <dbReference type="NCBI Taxonomy" id="2107709"/>
    <lineage>
        <taxon>Viruses</taxon>
        <taxon>Pandoravirus</taxon>
    </lineage>
</organism>
<dbReference type="RefSeq" id="YP_009482751.1">
    <property type="nucleotide sequence ID" value="NC_037667.1"/>
</dbReference>
<dbReference type="EMBL" id="MG011689">
    <property type="protein sequence ID" value="AVK74482.1"/>
    <property type="molecule type" value="Genomic_DNA"/>
</dbReference>
<dbReference type="KEGG" id="vg:36843623"/>
<proteinExistence type="predicted"/>
<accession>A0A2U7U7T3</accession>
<dbReference type="GeneID" id="36843623"/>
<reference evidence="1" key="1">
    <citation type="journal article" date="2018" name="Nat. Commun.">
        <title>Diversity and evolution of the emerging Pandoraviridae family.</title>
        <authorList>
            <person name="Legendre M."/>
            <person name="Fabre E."/>
            <person name="Poirot O."/>
            <person name="Jeudy S."/>
            <person name="Lartigue A."/>
            <person name="Alempic J.M."/>
            <person name="Beucher L."/>
            <person name="Philippe N."/>
            <person name="Bertaux L."/>
            <person name="Christo-Foroux E."/>
            <person name="Labadie K."/>
            <person name="Coute Y."/>
            <person name="Abergel C."/>
            <person name="Claverie J.M."/>
        </authorList>
    </citation>
    <scope>NUCLEOTIDE SEQUENCE [LARGE SCALE GENOMIC DNA]</scope>
    <source>
        <strain evidence="1">Quercus</strain>
    </source>
</reference>
<sequence length="509" mass="55439">MATMEMGTATERPTKKRHAPLVRPEVVTAVGLCAQSPETLSPAQIRHLVNVAIQLGMPAWGDPRIYLPEALGDEWTDAVALQDASTETNVRVKRRRAALPDSERTGAFCRASIEPSAPTSIWHDLPPELRMQVAERLAEMDMRTVMALYESNRDARAVISRLHRDVPAVDSHGALVRQRVPLIDYARLASVLGESDPIRLFLASALCTLRSFADLQVDETTSIEQALGFSSPFDGLDAVVAAAQPDAPRGPTGRLVYSALITDGLAHADLEKMPAEYWEMLASSLGTAFDARAALSGPLAGDLPGVVAQWRHWTVGTDDVLVDAEDRPRLPVAARYDQILGWNGPSVMPLVCLSIRRHDLLHLAHGSPPLDTDSVHRLRWLGTVNRDRLATFLGRPPKDIVLGAWMEVPEGADDAVRSLQEDLGEDRRVMFQVLRGIADEATLYQAPQTCAAAQRGSPFLLAPLENLLAQSNLWLLPLSRDSVGILGDLVMPALDEALTLATAQQAPRA</sequence>
<protein>
    <submittedName>
        <fullName evidence="1">Uncharacterized protein</fullName>
    </submittedName>
</protein>
<dbReference type="Proteomes" id="UP000248852">
    <property type="component" value="Segment"/>
</dbReference>
<gene>
    <name evidence="1" type="ORF">pqer_cds_60</name>
</gene>
<name>A0A2U7U7T3_9VIRU</name>
<evidence type="ECO:0000313" key="1">
    <source>
        <dbReference type="EMBL" id="AVK74482.1"/>
    </source>
</evidence>